<dbReference type="PRINTS" id="PR00812">
    <property type="entry name" value="BCTERIALGSPF"/>
</dbReference>
<proteinExistence type="inferred from homology"/>
<feature type="domain" description="Type II secretion system protein GspF" evidence="9">
    <location>
        <begin position="60"/>
        <end position="182"/>
    </location>
</feature>
<dbReference type="InterPro" id="IPR042094">
    <property type="entry name" value="T2SS_GspF_sf"/>
</dbReference>
<evidence type="ECO:0000313" key="11">
    <source>
        <dbReference type="Proteomes" id="UP000317238"/>
    </source>
</evidence>
<feature type="transmembrane region" description="Helical" evidence="8">
    <location>
        <begin position="209"/>
        <end position="230"/>
    </location>
</feature>
<dbReference type="InterPro" id="IPR003004">
    <property type="entry name" value="GspF/PilC"/>
</dbReference>
<dbReference type="PANTHER" id="PTHR30012:SF0">
    <property type="entry name" value="TYPE II SECRETION SYSTEM PROTEIN F-RELATED"/>
    <property type="match status" value="1"/>
</dbReference>
<dbReference type="Gene3D" id="1.20.81.30">
    <property type="entry name" value="Type II secretion system (T2SS), domain F"/>
    <property type="match status" value="2"/>
</dbReference>
<protein>
    <submittedName>
        <fullName evidence="10">Type II secretion system protein F</fullName>
    </submittedName>
</protein>
<name>A0A5C5YE63_9PLAN</name>
<keyword evidence="4 8" id="KW-0812">Transmembrane</keyword>
<dbReference type="GO" id="GO:0005886">
    <property type="term" value="C:plasma membrane"/>
    <property type="evidence" value="ECO:0007669"/>
    <property type="project" value="UniProtKB-SubCell"/>
</dbReference>
<dbReference type="RefSeq" id="WP_197203996.1">
    <property type="nucleotide sequence ID" value="NZ_SJPL01000001.1"/>
</dbReference>
<evidence type="ECO:0000259" key="9">
    <source>
        <dbReference type="Pfam" id="PF00482"/>
    </source>
</evidence>
<evidence type="ECO:0000256" key="8">
    <source>
        <dbReference type="SAM" id="Phobius"/>
    </source>
</evidence>
<gene>
    <name evidence="10" type="primary">epsF_5</name>
    <name evidence="10" type="ORF">Pan14r_49050</name>
</gene>
<evidence type="ECO:0000256" key="2">
    <source>
        <dbReference type="ARBA" id="ARBA00005745"/>
    </source>
</evidence>
<feature type="region of interest" description="Disordered" evidence="7">
    <location>
        <begin position="1"/>
        <end position="22"/>
    </location>
</feature>
<evidence type="ECO:0000256" key="4">
    <source>
        <dbReference type="ARBA" id="ARBA00022692"/>
    </source>
</evidence>
<reference evidence="10 11" key="1">
    <citation type="submission" date="2019-02" db="EMBL/GenBank/DDBJ databases">
        <title>Deep-cultivation of Planctomycetes and their phenomic and genomic characterization uncovers novel biology.</title>
        <authorList>
            <person name="Wiegand S."/>
            <person name="Jogler M."/>
            <person name="Boedeker C."/>
            <person name="Pinto D."/>
            <person name="Vollmers J."/>
            <person name="Rivas-Marin E."/>
            <person name="Kohn T."/>
            <person name="Peeters S.H."/>
            <person name="Heuer A."/>
            <person name="Rast P."/>
            <person name="Oberbeckmann S."/>
            <person name="Bunk B."/>
            <person name="Jeske O."/>
            <person name="Meyerdierks A."/>
            <person name="Storesund J.E."/>
            <person name="Kallscheuer N."/>
            <person name="Luecker S."/>
            <person name="Lage O.M."/>
            <person name="Pohl T."/>
            <person name="Merkel B.J."/>
            <person name="Hornburger P."/>
            <person name="Mueller R.-W."/>
            <person name="Bruemmer F."/>
            <person name="Labrenz M."/>
            <person name="Spormann A.M."/>
            <person name="Op Den Camp H."/>
            <person name="Overmann J."/>
            <person name="Amann R."/>
            <person name="Jetten M.S.M."/>
            <person name="Mascher T."/>
            <person name="Medema M.H."/>
            <person name="Devos D.P."/>
            <person name="Kaster A.-K."/>
            <person name="Ovreas L."/>
            <person name="Rohde M."/>
            <person name="Galperin M.Y."/>
            <person name="Jogler C."/>
        </authorList>
    </citation>
    <scope>NUCLEOTIDE SEQUENCE [LARGE SCALE GENOMIC DNA]</scope>
    <source>
        <strain evidence="10 11">Pan14r</strain>
    </source>
</reference>
<dbReference type="PANTHER" id="PTHR30012">
    <property type="entry name" value="GENERAL SECRETION PATHWAY PROTEIN"/>
    <property type="match status" value="1"/>
</dbReference>
<keyword evidence="6 8" id="KW-0472">Membrane</keyword>
<evidence type="ECO:0000313" key="10">
    <source>
        <dbReference type="EMBL" id="TWT72585.1"/>
    </source>
</evidence>
<feature type="transmembrane region" description="Helical" evidence="8">
    <location>
        <begin position="360"/>
        <end position="383"/>
    </location>
</feature>
<comment type="caution">
    <text evidence="10">The sequence shown here is derived from an EMBL/GenBank/DDBJ whole genome shotgun (WGS) entry which is preliminary data.</text>
</comment>
<keyword evidence="3" id="KW-1003">Cell membrane</keyword>
<accession>A0A5C5YE63</accession>
<feature type="transmembrane region" description="Helical" evidence="8">
    <location>
        <begin position="161"/>
        <end position="181"/>
    </location>
</feature>
<dbReference type="Pfam" id="PF00482">
    <property type="entry name" value="T2SSF"/>
    <property type="match status" value="2"/>
</dbReference>
<dbReference type="Proteomes" id="UP000317238">
    <property type="component" value="Unassembled WGS sequence"/>
</dbReference>
<evidence type="ECO:0000256" key="1">
    <source>
        <dbReference type="ARBA" id="ARBA00004651"/>
    </source>
</evidence>
<evidence type="ECO:0000256" key="5">
    <source>
        <dbReference type="ARBA" id="ARBA00022989"/>
    </source>
</evidence>
<keyword evidence="5 8" id="KW-1133">Transmembrane helix</keyword>
<keyword evidence="11" id="KW-1185">Reference proteome</keyword>
<evidence type="ECO:0000256" key="7">
    <source>
        <dbReference type="SAM" id="MobiDB-lite"/>
    </source>
</evidence>
<feature type="domain" description="Type II secretion system protein GspF" evidence="9">
    <location>
        <begin position="262"/>
        <end position="385"/>
    </location>
</feature>
<feature type="compositionally biased region" description="Polar residues" evidence="7">
    <location>
        <begin position="1"/>
        <end position="19"/>
    </location>
</feature>
<dbReference type="InterPro" id="IPR018076">
    <property type="entry name" value="T2SS_GspF_dom"/>
</dbReference>
<dbReference type="AlphaFoldDB" id="A0A5C5YE63"/>
<evidence type="ECO:0000256" key="3">
    <source>
        <dbReference type="ARBA" id="ARBA00022475"/>
    </source>
</evidence>
<organism evidence="10 11">
    <name type="scientific">Crateriforma conspicua</name>
    <dbReference type="NCBI Taxonomy" id="2527996"/>
    <lineage>
        <taxon>Bacteria</taxon>
        <taxon>Pseudomonadati</taxon>
        <taxon>Planctomycetota</taxon>
        <taxon>Planctomycetia</taxon>
        <taxon>Planctomycetales</taxon>
        <taxon>Planctomycetaceae</taxon>
        <taxon>Crateriforma</taxon>
    </lineage>
</organism>
<dbReference type="EMBL" id="SJPL01000001">
    <property type="protein sequence ID" value="TWT72585.1"/>
    <property type="molecule type" value="Genomic_DNA"/>
</dbReference>
<comment type="subcellular location">
    <subcellularLocation>
        <location evidence="1">Cell membrane</location>
        <topology evidence="1">Multi-pass membrane protein</topology>
    </subcellularLocation>
</comment>
<sequence length="394" mass="43359">MSNSVFAGTRTRQTVGSNRGRSEGGLMGLLRKLHSIEIGGSKKPGVDSTKIRPAALSQLLRLLLMLLQNGLTLPRALQSLASDRSARRYRHVLDRMRRTIEAGGRLSEGMACFPKSFSSMQVQQIRIGENSGSLETTLEQVCEQLENRVALRKRIVKKVSYPILITIAGIGLTIFMCTFVVPEFEGVYSTSGVDLPPVTRVVTGVSRALMAWGWLVLPIGGLVGLLWAIGRSRPRVSRQMDRMLLRLPVVGPWLRDAAVLQFVDATSAMIQCGYTPVESVEMAAACVRNRDVRSSVEEVCRSVNRGEKLSVELSRHEKYFPPTLCQLVAVGEQSGEFGKALRGTAKHLRERLESRIDASVGLLEPTLTIGLAILIGGIVLSIYTPMFHMFEVLE</sequence>
<evidence type="ECO:0000256" key="6">
    <source>
        <dbReference type="ARBA" id="ARBA00023136"/>
    </source>
</evidence>
<comment type="similarity">
    <text evidence="2">Belongs to the GSP F family.</text>
</comment>